<dbReference type="InterPro" id="IPR003149">
    <property type="entry name" value="Fe_hydrogenase_ssu"/>
</dbReference>
<evidence type="ECO:0000256" key="2">
    <source>
        <dbReference type="ARBA" id="ARBA00022714"/>
    </source>
</evidence>
<evidence type="ECO:0000256" key="4">
    <source>
        <dbReference type="ARBA" id="ARBA00022737"/>
    </source>
</evidence>
<keyword evidence="5" id="KW-0560">Oxidoreductase</keyword>
<dbReference type="InterPro" id="IPR017896">
    <property type="entry name" value="4Fe4S_Fe-S-bd"/>
</dbReference>
<dbReference type="Gene3D" id="3.40.950.10">
    <property type="entry name" value="Fe-only Hydrogenase (Larger Subunit), Chain L, domain 3"/>
    <property type="match status" value="1"/>
</dbReference>
<feature type="domain" description="4Fe-4S His(Cys)3-ligated-type" evidence="10">
    <location>
        <begin position="83"/>
        <end position="122"/>
    </location>
</feature>
<dbReference type="Gene3D" id="3.30.70.20">
    <property type="match status" value="1"/>
</dbReference>
<feature type="domain" description="4Fe-4S ferredoxin-type" evidence="9">
    <location>
        <begin position="143"/>
        <end position="173"/>
    </location>
</feature>
<proteinExistence type="predicted"/>
<dbReference type="Gene3D" id="3.40.50.1780">
    <property type="match status" value="1"/>
</dbReference>
<dbReference type="InterPro" id="IPR019574">
    <property type="entry name" value="NADH_UbQ_OxRdtase_Gsu_4Fe4S-bd"/>
</dbReference>
<dbReference type="Pfam" id="PF02906">
    <property type="entry name" value="Fe_hyd_lg_C"/>
    <property type="match status" value="1"/>
</dbReference>
<dbReference type="SUPFAM" id="SSF54292">
    <property type="entry name" value="2Fe-2S ferredoxin-like"/>
    <property type="match status" value="1"/>
</dbReference>
<dbReference type="GO" id="GO:0051537">
    <property type="term" value="F:2 iron, 2 sulfur cluster binding"/>
    <property type="evidence" value="ECO:0007669"/>
    <property type="project" value="UniProtKB-KW"/>
</dbReference>
<feature type="domain" description="2Fe-2S ferredoxin-type" evidence="8">
    <location>
        <begin position="1"/>
        <end position="83"/>
    </location>
</feature>
<keyword evidence="1" id="KW-0004">4Fe-4S</keyword>
<dbReference type="InterPro" id="IPR036010">
    <property type="entry name" value="2Fe-2S_ferredoxin-like_sf"/>
</dbReference>
<dbReference type="Gene3D" id="4.10.260.20">
    <property type="entry name" value="Iron hydrogenase, small subunit"/>
    <property type="match status" value="1"/>
</dbReference>
<dbReference type="InterPro" id="IPR004108">
    <property type="entry name" value="Fe_hydrogenase_lsu_C"/>
</dbReference>
<dbReference type="InterPro" id="IPR013352">
    <property type="entry name" value="Fe_hydrogenase_subset"/>
</dbReference>
<dbReference type="GO" id="GO:0005506">
    <property type="term" value="F:iron ion binding"/>
    <property type="evidence" value="ECO:0007669"/>
    <property type="project" value="InterPro"/>
</dbReference>
<dbReference type="SUPFAM" id="SSF54862">
    <property type="entry name" value="4Fe-4S ferredoxins"/>
    <property type="match status" value="1"/>
</dbReference>
<dbReference type="PROSITE" id="PS00198">
    <property type="entry name" value="4FE4S_FER_1"/>
    <property type="match status" value="1"/>
</dbReference>
<dbReference type="InterPro" id="IPR050340">
    <property type="entry name" value="Cytosolic_Fe-S_CAF"/>
</dbReference>
<evidence type="ECO:0000256" key="5">
    <source>
        <dbReference type="ARBA" id="ARBA00023002"/>
    </source>
</evidence>
<evidence type="ECO:0000259" key="10">
    <source>
        <dbReference type="PROSITE" id="PS51839"/>
    </source>
</evidence>
<dbReference type="STRING" id="1499966.U14_04433"/>
<dbReference type="GO" id="GO:0051539">
    <property type="term" value="F:4 iron, 4 sulfur cluster binding"/>
    <property type="evidence" value="ECO:0007669"/>
    <property type="project" value="UniProtKB-KW"/>
</dbReference>
<evidence type="ECO:0000259" key="8">
    <source>
        <dbReference type="PROSITE" id="PS51085"/>
    </source>
</evidence>
<dbReference type="CDD" id="cd00207">
    <property type="entry name" value="fer2"/>
    <property type="match status" value="1"/>
</dbReference>
<dbReference type="GO" id="GO:0008901">
    <property type="term" value="F:ferredoxin hydrogenase activity"/>
    <property type="evidence" value="ECO:0007669"/>
    <property type="project" value="InterPro"/>
</dbReference>
<dbReference type="Gene3D" id="3.10.20.740">
    <property type="match status" value="1"/>
</dbReference>
<keyword evidence="2" id="KW-0001">2Fe-2S</keyword>
<evidence type="ECO:0000256" key="6">
    <source>
        <dbReference type="ARBA" id="ARBA00023004"/>
    </source>
</evidence>
<dbReference type="EMBL" id="DF820459">
    <property type="protein sequence ID" value="GAK53173.1"/>
    <property type="molecule type" value="Genomic_DNA"/>
</dbReference>
<dbReference type="FunFam" id="3.10.20.740:FF:000005">
    <property type="entry name" value="NADH:ubiquinone oxidoreductase subunit"/>
    <property type="match status" value="1"/>
</dbReference>
<dbReference type="NCBIfam" id="TIGR02512">
    <property type="entry name" value="FeFe_hydrog_A"/>
    <property type="match status" value="1"/>
</dbReference>
<dbReference type="SMART" id="SM00902">
    <property type="entry name" value="Fe_hyd_SSU"/>
    <property type="match status" value="1"/>
</dbReference>
<dbReference type="PROSITE" id="PS51839">
    <property type="entry name" value="4FE4S_HC3"/>
    <property type="match status" value="1"/>
</dbReference>
<dbReference type="SUPFAM" id="SSF53920">
    <property type="entry name" value="Fe-only hydrogenase"/>
    <property type="match status" value="1"/>
</dbReference>
<dbReference type="Pfam" id="PF00037">
    <property type="entry name" value="Fer4"/>
    <property type="match status" value="1"/>
</dbReference>
<keyword evidence="4" id="KW-0677">Repeat</keyword>
<dbReference type="PROSITE" id="PS51379">
    <property type="entry name" value="4FE4S_FER_2"/>
    <property type="match status" value="2"/>
</dbReference>
<dbReference type="InterPro" id="IPR009016">
    <property type="entry name" value="Fe_hydrogenase"/>
</dbReference>
<dbReference type="PROSITE" id="PS51085">
    <property type="entry name" value="2FE2S_FER_2"/>
    <property type="match status" value="1"/>
</dbReference>
<organism evidence="11">
    <name type="scientific">Candidatus Moduliflexus flocculans</name>
    <dbReference type="NCBI Taxonomy" id="1499966"/>
    <lineage>
        <taxon>Bacteria</taxon>
        <taxon>Candidatus Moduliflexota</taxon>
        <taxon>Candidatus Moduliflexia</taxon>
        <taxon>Candidatus Moduliflexales</taxon>
        <taxon>Candidatus Moduliflexaceae</taxon>
    </lineage>
</organism>
<evidence type="ECO:0000313" key="12">
    <source>
        <dbReference type="Proteomes" id="UP000030700"/>
    </source>
</evidence>
<keyword evidence="3" id="KW-0479">Metal-binding</keyword>
<sequence length="581" mass="63643">MVNITIDNQPIAVEPGTTILDAAKLVHIHIPTLCYLDLSEFKMVNKVASCRLCVVEVEGRRNLAPACATPVAEGMKIITNSRRVLRSRRKILELLLSDHPFDCLVCEKSTNCELQTLAQEFGINRKPYQGGAQSSYEVDVSSKALKRDPEKCIMCRRCETMCNEVQTVGVLTGFGRGFDAVVGPAEMKPLKESICTYCGQCVSVCPTGALFGVTAIHPAWRAIFDAKVSVAQVAPAVRVAIGEEFGIPAGESVTRRLAAGLRKLGFDAVFDTDFGADLTIMEEAHEILERVQKNENLPILTSCCPAWINFFEYQFPDLKHIPSSCKSPQQMLGTMAKTYYAQKLGVKPEEMKVVSFMPCIAKKYEAARPEHCSSGARDVDVALTTRELAKMFKEAGIDLRYIAEEDFDNPLGESTGAGAIFGATGGVLEAALRTAYEWATGKELADVNFTAVRGLEGVRETTINLGGKELHVAAASGLGNARALLQNVREGKSKYHVIEIMACPGGCINGGGQPFSEDRADTVELRMKAIYQEDEGMAIRKSHENPSIKKLYAEFLGEPGSHKAHELLHTEYFPQKMYPKE</sequence>
<dbReference type="SMART" id="SM00929">
    <property type="entry name" value="NADH-G_4Fe-4S_3"/>
    <property type="match status" value="1"/>
</dbReference>
<dbReference type="InterPro" id="IPR017900">
    <property type="entry name" value="4Fe4S_Fe_S_CS"/>
</dbReference>
<dbReference type="InterPro" id="IPR001041">
    <property type="entry name" value="2Fe-2S_ferredoxin-type"/>
</dbReference>
<feature type="domain" description="4Fe-4S ferredoxin-type" evidence="9">
    <location>
        <begin position="186"/>
        <end position="215"/>
    </location>
</feature>
<keyword evidence="6" id="KW-0408">Iron</keyword>
<dbReference type="HOGENOM" id="CLU_018240_2_1_0"/>
<dbReference type="Pfam" id="PF13510">
    <property type="entry name" value="Fer2_4"/>
    <property type="match status" value="1"/>
</dbReference>
<dbReference type="Pfam" id="PF10588">
    <property type="entry name" value="NADH-G_4Fe-4S_3"/>
    <property type="match status" value="1"/>
</dbReference>
<gene>
    <name evidence="11" type="ORF">U14_04433</name>
</gene>
<protein>
    <submittedName>
        <fullName evidence="11">Iron-only hydrogenase catalytic subunit</fullName>
    </submittedName>
</protein>
<evidence type="ECO:0000259" key="9">
    <source>
        <dbReference type="PROSITE" id="PS51379"/>
    </source>
</evidence>
<accession>A0A0S6W0I3</accession>
<dbReference type="PANTHER" id="PTHR11615">
    <property type="entry name" value="NITRATE, FORMATE, IRON DEHYDROGENASE"/>
    <property type="match status" value="1"/>
</dbReference>
<dbReference type="InterPro" id="IPR049830">
    <property type="entry name" value="HndD"/>
</dbReference>
<name>A0A0S6W0I3_9BACT</name>
<dbReference type="AlphaFoldDB" id="A0A0S6W0I3"/>
<dbReference type="FunFam" id="3.30.70.20:FF:000035">
    <property type="entry name" value="Iron hydrogenase 1"/>
    <property type="match status" value="1"/>
</dbReference>
<evidence type="ECO:0000256" key="3">
    <source>
        <dbReference type="ARBA" id="ARBA00022723"/>
    </source>
</evidence>
<dbReference type="NCBIfam" id="NF040763">
    <property type="entry name" value="FeFe_hydrog_A6"/>
    <property type="match status" value="1"/>
</dbReference>
<evidence type="ECO:0000313" key="11">
    <source>
        <dbReference type="EMBL" id="GAK53173.1"/>
    </source>
</evidence>
<reference evidence="11" key="1">
    <citation type="journal article" date="2015" name="PeerJ">
        <title>First genomic representation of candidate bacterial phylum KSB3 points to enhanced environmental sensing as a trigger of wastewater bulking.</title>
        <authorList>
            <person name="Sekiguchi Y."/>
            <person name="Ohashi A."/>
            <person name="Parks D.H."/>
            <person name="Yamauchi T."/>
            <person name="Tyson G.W."/>
            <person name="Hugenholtz P."/>
        </authorList>
    </citation>
    <scope>NUCLEOTIDE SEQUENCE [LARGE SCALE GENOMIC DNA]</scope>
</reference>
<dbReference type="Pfam" id="PF02256">
    <property type="entry name" value="Fe_hyd_SSU"/>
    <property type="match status" value="1"/>
</dbReference>
<keyword evidence="7" id="KW-0411">Iron-sulfur</keyword>
<dbReference type="Proteomes" id="UP000030700">
    <property type="component" value="Unassembled WGS sequence"/>
</dbReference>
<dbReference type="InterPro" id="IPR036991">
    <property type="entry name" value="Fe_hydrogenase_ssu_sf"/>
</dbReference>
<evidence type="ECO:0000256" key="7">
    <source>
        <dbReference type="ARBA" id="ARBA00023014"/>
    </source>
</evidence>
<evidence type="ECO:0000256" key="1">
    <source>
        <dbReference type="ARBA" id="ARBA00022485"/>
    </source>
</evidence>
<keyword evidence="12" id="KW-1185">Reference proteome</keyword>